<dbReference type="GO" id="GO:0016747">
    <property type="term" value="F:acyltransferase activity, transferring groups other than amino-acyl groups"/>
    <property type="evidence" value="ECO:0007669"/>
    <property type="project" value="InterPro"/>
</dbReference>
<name>A0AB38T687_9HYPH</name>
<sequence length="227" mass="24762">MIIDFGDGFFLRQATEADHPALAMICLKTGDAGQDATGREDAPDLLGQIYTIPYQVLEPDLAFIVDGPTGAAGYLLGAKDTKAFNAGLAAKWYPRLRAQVTDPGPDRARWSGSDWARHQIHHRDFTIPPALAAYPSHGHIDLLPQARGKGIGRRAMAFLEQRLAALGSRGLCLEVMPDNHNALRFYRAIGFAVLREPGLPDHSIYVAKRLTTAPEIVRTGDRVNGGR</sequence>
<evidence type="ECO:0000313" key="3">
    <source>
        <dbReference type="Proteomes" id="UP001060070"/>
    </source>
</evidence>
<dbReference type="PROSITE" id="PS51186">
    <property type="entry name" value="GNAT"/>
    <property type="match status" value="1"/>
</dbReference>
<dbReference type="Proteomes" id="UP001060070">
    <property type="component" value="Chromosome"/>
</dbReference>
<evidence type="ECO:0000313" key="2">
    <source>
        <dbReference type="EMBL" id="UTU50409.1"/>
    </source>
</evidence>
<keyword evidence="3" id="KW-1185">Reference proteome</keyword>
<gene>
    <name evidence="2" type="ORF">LRP29_23380</name>
</gene>
<dbReference type="EMBL" id="CP088147">
    <property type="protein sequence ID" value="UTU50409.1"/>
    <property type="molecule type" value="Genomic_DNA"/>
</dbReference>
<dbReference type="AlphaFoldDB" id="A0AB38T687"/>
<dbReference type="InterPro" id="IPR016181">
    <property type="entry name" value="Acyl_CoA_acyltransferase"/>
</dbReference>
<evidence type="ECO:0000259" key="1">
    <source>
        <dbReference type="PROSITE" id="PS51186"/>
    </source>
</evidence>
<dbReference type="InterPro" id="IPR051822">
    <property type="entry name" value="Glycosyl_Hydrolase_84"/>
</dbReference>
<accession>A0AB38T687</accession>
<proteinExistence type="predicted"/>
<reference evidence="2 3" key="1">
    <citation type="journal article" date="2022" name="Microbiol. Resour. Announc.">
        <title>Complete Genome Sequence of Mesorhizobium ciceri Strain R30, a Rhizobium Used as a Commercial Inoculant for Chickpea in Argentina.</title>
        <authorList>
            <person name="Foresto E."/>
            <person name="Revale S."/>
            <person name="Primo E."/>
            <person name="Nievas F."/>
            <person name="Carezzano E."/>
            <person name="Puente M."/>
            <person name="Alzari P."/>
            <person name="Mart M."/>
            <person name="Ben-Assaya M."/>
            <person name="Mornico D."/>
            <person name="Santoro M."/>
            <person name="Mart F."/>
            <person name="Giordano W."/>
            <person name="Bogino P."/>
        </authorList>
    </citation>
    <scope>NUCLEOTIDE SEQUENCE [LARGE SCALE GENOMIC DNA]</scope>
    <source>
        <strain evidence="2 3">R30</strain>
    </source>
</reference>
<organism evidence="2 3">
    <name type="scientific">Mesorhizobium ciceri</name>
    <dbReference type="NCBI Taxonomy" id="39645"/>
    <lineage>
        <taxon>Bacteria</taxon>
        <taxon>Pseudomonadati</taxon>
        <taxon>Pseudomonadota</taxon>
        <taxon>Alphaproteobacteria</taxon>
        <taxon>Hyphomicrobiales</taxon>
        <taxon>Phyllobacteriaceae</taxon>
        <taxon>Mesorhizobium</taxon>
    </lineage>
</organism>
<dbReference type="CDD" id="cd04301">
    <property type="entry name" value="NAT_SF"/>
    <property type="match status" value="1"/>
</dbReference>
<protein>
    <submittedName>
        <fullName evidence="2">GNAT family N-acetyltransferase</fullName>
    </submittedName>
</protein>
<dbReference type="PANTHER" id="PTHR13170:SF16">
    <property type="entry name" value="PROTEIN O-GLCNACASE"/>
    <property type="match status" value="1"/>
</dbReference>
<dbReference type="GO" id="GO:0016231">
    <property type="term" value="F:beta-N-acetylglucosaminidase activity"/>
    <property type="evidence" value="ECO:0007669"/>
    <property type="project" value="TreeGrafter"/>
</dbReference>
<dbReference type="Pfam" id="PF00583">
    <property type="entry name" value="Acetyltransf_1"/>
    <property type="match status" value="1"/>
</dbReference>
<dbReference type="PANTHER" id="PTHR13170">
    <property type="entry name" value="O-GLCNACASE"/>
    <property type="match status" value="1"/>
</dbReference>
<dbReference type="Gene3D" id="3.40.630.30">
    <property type="match status" value="1"/>
</dbReference>
<feature type="domain" description="N-acetyltransferase" evidence="1">
    <location>
        <begin position="79"/>
        <end position="211"/>
    </location>
</feature>
<dbReference type="RefSeq" id="WP_024504585.1">
    <property type="nucleotide sequence ID" value="NZ_CP088147.1"/>
</dbReference>
<dbReference type="SUPFAM" id="SSF55729">
    <property type="entry name" value="Acyl-CoA N-acyltransferases (Nat)"/>
    <property type="match status" value="1"/>
</dbReference>
<dbReference type="InterPro" id="IPR000182">
    <property type="entry name" value="GNAT_dom"/>
</dbReference>
<dbReference type="GO" id="GO:0009100">
    <property type="term" value="P:glycoprotein metabolic process"/>
    <property type="evidence" value="ECO:0007669"/>
    <property type="project" value="TreeGrafter"/>
</dbReference>